<keyword evidence="4" id="KW-1185">Reference proteome</keyword>
<dbReference type="RefSeq" id="WP_197014580.1">
    <property type="nucleotide sequence ID" value="NZ_BAABES010000012.1"/>
</dbReference>
<name>A0A931GLT0_9ACTN</name>
<dbReference type="Pfam" id="PF23636">
    <property type="entry name" value="DUF7144"/>
    <property type="match status" value="1"/>
</dbReference>
<evidence type="ECO:0000313" key="4">
    <source>
        <dbReference type="Proteomes" id="UP000614047"/>
    </source>
</evidence>
<keyword evidence="1" id="KW-1133">Transmembrane helix</keyword>
<evidence type="ECO:0000259" key="2">
    <source>
        <dbReference type="Pfam" id="PF23636"/>
    </source>
</evidence>
<dbReference type="EMBL" id="JADOUA010000001">
    <property type="protein sequence ID" value="MBG6092388.1"/>
    <property type="molecule type" value="Genomic_DNA"/>
</dbReference>
<feature type="transmembrane region" description="Helical" evidence="1">
    <location>
        <begin position="23"/>
        <end position="47"/>
    </location>
</feature>
<organism evidence="3 4">
    <name type="scientific">Actinomadura viridis</name>
    <dbReference type="NCBI Taxonomy" id="58110"/>
    <lineage>
        <taxon>Bacteria</taxon>
        <taxon>Bacillati</taxon>
        <taxon>Actinomycetota</taxon>
        <taxon>Actinomycetes</taxon>
        <taxon>Streptosporangiales</taxon>
        <taxon>Thermomonosporaceae</taxon>
        <taxon>Actinomadura</taxon>
    </lineage>
</organism>
<sequence>MAEQMSHGPTTYREPANRWATGFAYFAGCVMVVAGIFGVFAGIAAILKNDVFVFRGDYVFKWDVTGWGWVHLGIGVLLVVAGLAVFTGQLWARVVGIVAAVISAVANFVFLPFFPLWAIVIIALDIVVIWALATYSPERAAY</sequence>
<keyword evidence="1" id="KW-0812">Transmembrane</keyword>
<keyword evidence="1" id="KW-0472">Membrane</keyword>
<comment type="caution">
    <text evidence="3">The sequence shown here is derived from an EMBL/GenBank/DDBJ whole genome shotgun (WGS) entry which is preliminary data.</text>
</comment>
<feature type="transmembrane region" description="Helical" evidence="1">
    <location>
        <begin position="91"/>
        <end position="110"/>
    </location>
</feature>
<gene>
    <name evidence="3" type="ORF">IW256_006501</name>
</gene>
<evidence type="ECO:0000313" key="3">
    <source>
        <dbReference type="EMBL" id="MBG6092388.1"/>
    </source>
</evidence>
<dbReference type="AlphaFoldDB" id="A0A931GLT0"/>
<protein>
    <submittedName>
        <fullName evidence="3">Phage shock protein PspC (Stress-responsive transcriptional regulator)</fullName>
    </submittedName>
</protein>
<dbReference type="Proteomes" id="UP000614047">
    <property type="component" value="Unassembled WGS sequence"/>
</dbReference>
<dbReference type="InterPro" id="IPR055568">
    <property type="entry name" value="DUF7144"/>
</dbReference>
<feature type="transmembrane region" description="Helical" evidence="1">
    <location>
        <begin position="116"/>
        <end position="135"/>
    </location>
</feature>
<reference evidence="3" key="1">
    <citation type="submission" date="2020-11" db="EMBL/GenBank/DDBJ databases">
        <title>Sequencing the genomes of 1000 actinobacteria strains.</title>
        <authorList>
            <person name="Klenk H.-P."/>
        </authorList>
    </citation>
    <scope>NUCLEOTIDE SEQUENCE</scope>
    <source>
        <strain evidence="3">DSM 43175</strain>
    </source>
</reference>
<evidence type="ECO:0000256" key="1">
    <source>
        <dbReference type="SAM" id="Phobius"/>
    </source>
</evidence>
<feature type="transmembrane region" description="Helical" evidence="1">
    <location>
        <begin position="67"/>
        <end position="86"/>
    </location>
</feature>
<feature type="domain" description="DUF7144" evidence="2">
    <location>
        <begin position="24"/>
        <end position="136"/>
    </location>
</feature>
<proteinExistence type="predicted"/>
<accession>A0A931GLT0</accession>